<dbReference type="EMBL" id="CALNXI010001431">
    <property type="protein sequence ID" value="CAH3168797.1"/>
    <property type="molecule type" value="Genomic_DNA"/>
</dbReference>
<organism evidence="1 2">
    <name type="scientific">Porites evermanni</name>
    <dbReference type="NCBI Taxonomy" id="104178"/>
    <lineage>
        <taxon>Eukaryota</taxon>
        <taxon>Metazoa</taxon>
        <taxon>Cnidaria</taxon>
        <taxon>Anthozoa</taxon>
        <taxon>Hexacorallia</taxon>
        <taxon>Scleractinia</taxon>
        <taxon>Fungiina</taxon>
        <taxon>Poritidae</taxon>
        <taxon>Porites</taxon>
    </lineage>
</organism>
<sequence length="199" mass="22527">MDSFKGFLTETGGQIKRANEYLAEQRMKEIKKLKYNEPRKFKNKANEDHYNGELPRLYLLSIFSARLLGCLCLRSKLGLGQQLAWPTCFPHCQRHQTHWALPRSQEPLFLTYGSQIFSGMFLLEMECIGIVLEGPKFPFQNQAFSFGGHSASSLFSAPQTSLLHSWACPASPCHVALYLQHLIEESHSPCVVDSAVYGI</sequence>
<dbReference type="Proteomes" id="UP001159427">
    <property type="component" value="Unassembled WGS sequence"/>
</dbReference>
<accession>A0ABN8QQD7</accession>
<reference evidence="1 2" key="1">
    <citation type="submission" date="2022-05" db="EMBL/GenBank/DDBJ databases">
        <authorList>
            <consortium name="Genoscope - CEA"/>
            <person name="William W."/>
        </authorList>
    </citation>
    <scope>NUCLEOTIDE SEQUENCE [LARGE SCALE GENOMIC DNA]</scope>
</reference>
<gene>
    <name evidence="1" type="ORF">PEVE_00006642</name>
</gene>
<proteinExistence type="predicted"/>
<comment type="caution">
    <text evidence="1">The sequence shown here is derived from an EMBL/GenBank/DDBJ whole genome shotgun (WGS) entry which is preliminary data.</text>
</comment>
<protein>
    <submittedName>
        <fullName evidence="1">Uncharacterized protein</fullName>
    </submittedName>
</protein>
<name>A0ABN8QQD7_9CNID</name>
<evidence type="ECO:0000313" key="1">
    <source>
        <dbReference type="EMBL" id="CAH3168797.1"/>
    </source>
</evidence>
<keyword evidence="2" id="KW-1185">Reference proteome</keyword>
<evidence type="ECO:0000313" key="2">
    <source>
        <dbReference type="Proteomes" id="UP001159427"/>
    </source>
</evidence>